<sequence>MNFRGMDCYNRSLLLVILIIPLTIYLYLQMRNGTPTKWTMPKPMSHNNSQAQFTKNSQKPTQLPHATLADTPRISTEEWEFLLEMLKWPSPTIENPTPTEATDPRKCTFTVLNWKDNYTVGDFVNVSVVARNGRGVPKIYGGDFFQAKLYNTELKASTFGLVVDHDNGTYSVSFALLWPGPAHFSIRLIHSSEAVQVLSRHRERDPDKVFFTGYFEDGDIKENVVCNAMKSPRLVGDGSHCCCEHRDPRSGEVWFCRRPASLPCSALVYHSMGRYQAQLSTNESKILGRGNTNIVLPGSSPVINVFAQHTDIRETKKCVSGLNTPVPSGFFFKDHWTSLVCRTKTFSKSDVIRCLTGKQIYMMGDSTLRQWFEYLGKAVPSKSPVFLWNIYLYF</sequence>
<dbReference type="AlphaFoldDB" id="A0A3B3SHW6"/>
<dbReference type="InterPro" id="IPR026845">
    <property type="entry name" value="NXPH/NXPE"/>
</dbReference>
<feature type="domain" description="NXPE C-terminal" evidence="4">
    <location>
        <begin position="336"/>
        <end position="385"/>
    </location>
</feature>
<comment type="similarity">
    <text evidence="1">Belongs to the NXPE family.</text>
</comment>
<dbReference type="Ensembl" id="ENSPKIT00000011180.1">
    <property type="protein sequence ID" value="ENSPKIP00000030364.1"/>
    <property type="gene ID" value="ENSPKIG00000011246.1"/>
</dbReference>
<evidence type="ECO:0000256" key="1">
    <source>
        <dbReference type="ARBA" id="ARBA00005431"/>
    </source>
</evidence>
<dbReference type="PANTHER" id="PTHR16165:SF23">
    <property type="entry name" value="NEUREXOPHILIN AND PC-ESTERASE DOMAIN FAMILY, MEMBER 5"/>
    <property type="match status" value="1"/>
</dbReference>
<keyword evidence="3" id="KW-0472">Membrane</keyword>
<evidence type="ECO:0000313" key="6">
    <source>
        <dbReference type="Proteomes" id="UP000261540"/>
    </source>
</evidence>
<keyword evidence="6" id="KW-1185">Reference proteome</keyword>
<protein>
    <recommendedName>
        <fullName evidence="4">NXPE C-terminal domain-containing protein</fullName>
    </recommendedName>
</protein>
<evidence type="ECO:0000259" key="4">
    <source>
        <dbReference type="Pfam" id="PF24536"/>
    </source>
</evidence>
<keyword evidence="3" id="KW-0812">Transmembrane</keyword>
<dbReference type="GO" id="GO:0007399">
    <property type="term" value="P:nervous system development"/>
    <property type="evidence" value="ECO:0007669"/>
    <property type="project" value="UniProtKB-ARBA"/>
</dbReference>
<dbReference type="Pfam" id="PF06312">
    <property type="entry name" value="Neurexophilin"/>
    <property type="match status" value="1"/>
</dbReference>
<dbReference type="Gene3D" id="2.60.40.10">
    <property type="entry name" value="Immunoglobulins"/>
    <property type="match status" value="1"/>
</dbReference>
<organism evidence="5 6">
    <name type="scientific">Paramormyrops kingsleyae</name>
    <dbReference type="NCBI Taxonomy" id="1676925"/>
    <lineage>
        <taxon>Eukaryota</taxon>
        <taxon>Metazoa</taxon>
        <taxon>Chordata</taxon>
        <taxon>Craniata</taxon>
        <taxon>Vertebrata</taxon>
        <taxon>Euteleostomi</taxon>
        <taxon>Actinopterygii</taxon>
        <taxon>Neopterygii</taxon>
        <taxon>Teleostei</taxon>
        <taxon>Osteoglossocephala</taxon>
        <taxon>Osteoglossomorpha</taxon>
        <taxon>Osteoglossiformes</taxon>
        <taxon>Mormyridae</taxon>
        <taxon>Paramormyrops</taxon>
    </lineage>
</organism>
<dbReference type="PANTHER" id="PTHR16165">
    <property type="entry name" value="NXPE FAMILY MEMBER"/>
    <property type="match status" value="1"/>
</dbReference>
<proteinExistence type="inferred from homology"/>
<dbReference type="Proteomes" id="UP000261540">
    <property type="component" value="Unplaced"/>
</dbReference>
<reference evidence="5" key="2">
    <citation type="submission" date="2025-09" db="UniProtKB">
        <authorList>
            <consortium name="Ensembl"/>
        </authorList>
    </citation>
    <scope>IDENTIFICATION</scope>
</reference>
<dbReference type="InterPro" id="IPR057106">
    <property type="entry name" value="NXPE4_C"/>
</dbReference>
<feature type="compositionally biased region" description="Polar residues" evidence="2">
    <location>
        <begin position="45"/>
        <end position="61"/>
    </location>
</feature>
<dbReference type="InterPro" id="IPR013783">
    <property type="entry name" value="Ig-like_fold"/>
</dbReference>
<name>A0A3B3SHW6_9TELE</name>
<evidence type="ECO:0000313" key="5">
    <source>
        <dbReference type="Ensembl" id="ENSPKIP00000030364.1"/>
    </source>
</evidence>
<keyword evidence="3" id="KW-1133">Transmembrane helix</keyword>
<dbReference type="SUPFAM" id="SSF81296">
    <property type="entry name" value="E set domains"/>
    <property type="match status" value="1"/>
</dbReference>
<dbReference type="GeneTree" id="ENSGT00950000182866"/>
<feature type="transmembrane region" description="Helical" evidence="3">
    <location>
        <begin position="12"/>
        <end position="28"/>
    </location>
</feature>
<dbReference type="Pfam" id="PF24536">
    <property type="entry name" value="NXPE4_C"/>
    <property type="match status" value="1"/>
</dbReference>
<dbReference type="InterPro" id="IPR014756">
    <property type="entry name" value="Ig_E-set"/>
</dbReference>
<accession>A0A3B3SHW6</accession>
<evidence type="ECO:0000256" key="2">
    <source>
        <dbReference type="SAM" id="MobiDB-lite"/>
    </source>
</evidence>
<reference evidence="5" key="1">
    <citation type="submission" date="2025-08" db="UniProtKB">
        <authorList>
            <consortium name="Ensembl"/>
        </authorList>
    </citation>
    <scope>IDENTIFICATION</scope>
</reference>
<feature type="region of interest" description="Disordered" evidence="2">
    <location>
        <begin position="42"/>
        <end position="69"/>
    </location>
</feature>
<evidence type="ECO:0000256" key="3">
    <source>
        <dbReference type="SAM" id="Phobius"/>
    </source>
</evidence>